<evidence type="ECO:0000313" key="12">
    <source>
        <dbReference type="Proteomes" id="UP000737171"/>
    </source>
</evidence>
<evidence type="ECO:0000256" key="5">
    <source>
        <dbReference type="ARBA" id="ARBA00022946"/>
    </source>
</evidence>
<dbReference type="PANTHER" id="PTHR11496">
    <property type="entry name" value="ALCOHOL DEHYDROGENASE"/>
    <property type="match status" value="1"/>
</dbReference>
<comment type="caution">
    <text evidence="11">The sequence shown here is derived from an EMBL/GenBank/DDBJ whole genome shotgun (WGS) entry which is preliminary data.</text>
</comment>
<dbReference type="SUPFAM" id="SSF56796">
    <property type="entry name" value="Dehydroquinate synthase-like"/>
    <property type="match status" value="1"/>
</dbReference>
<keyword evidence="6" id="KW-0560">Oxidoreductase</keyword>
<accession>A0ABX2EF43</accession>
<evidence type="ECO:0000259" key="9">
    <source>
        <dbReference type="Pfam" id="PF00465"/>
    </source>
</evidence>
<dbReference type="Pfam" id="PF00465">
    <property type="entry name" value="Fe-ADH"/>
    <property type="match status" value="1"/>
</dbReference>
<evidence type="ECO:0000256" key="7">
    <source>
        <dbReference type="ARBA" id="ARBA00023027"/>
    </source>
</evidence>
<dbReference type="CDD" id="cd08190">
    <property type="entry name" value="HOT"/>
    <property type="match status" value="1"/>
</dbReference>
<gene>
    <name evidence="11" type="ORF">HLB44_09465</name>
</gene>
<evidence type="ECO:0000259" key="10">
    <source>
        <dbReference type="Pfam" id="PF25137"/>
    </source>
</evidence>
<dbReference type="EC" id="1.1.99.24" evidence="4"/>
<dbReference type="InterPro" id="IPR001670">
    <property type="entry name" value="ADH_Fe/GldA"/>
</dbReference>
<evidence type="ECO:0000256" key="6">
    <source>
        <dbReference type="ARBA" id="ARBA00023002"/>
    </source>
</evidence>
<keyword evidence="7" id="KW-0520">NAD</keyword>
<dbReference type="InterPro" id="IPR042157">
    <property type="entry name" value="HOT"/>
</dbReference>
<dbReference type="Pfam" id="PF25137">
    <property type="entry name" value="ADH_Fe_C"/>
    <property type="match status" value="1"/>
</dbReference>
<evidence type="ECO:0000313" key="11">
    <source>
        <dbReference type="EMBL" id="NRF67210.1"/>
    </source>
</evidence>
<sequence length="398" mass="42649">MNDAWKFNSAGQIVFGNGAVQRLPALIRRLGARRVAVVTDPGIVKAGLLRRIEDVLRAADIEPQVYAQAMPEPDMASVLACCAALRATKPDLLVALGGGSCIDLAKIVALLLTHGGHPSDYYGENKVPGDMMPIIAIPTTAGTGSEVSPVAIVTDDRSKMKVGLSDNRLRPAVALLDAELTLKLPPAITACTGMDALTQAIEAYYGKDHRYVESDGDPIYQGANPMSDLLAERAIALLAENLPIAVHQGSNLEARSNMMLGNILSALAFSNSGVSWVHAVAYPVAERAPRPHGEIVGLLLPYGMRYNAAVAPDRFARIGELLGESPRASREAKVEGGIARIFRLLEVLRLPSKLSQIGITRDQIDGIVESSLTIERLNRLNPRAPVRDDLVRLLNEAL</sequence>
<organism evidence="11 12">
    <name type="scientific">Pseudaquabacterium terrae</name>
    <dbReference type="NCBI Taxonomy" id="2732868"/>
    <lineage>
        <taxon>Bacteria</taxon>
        <taxon>Pseudomonadati</taxon>
        <taxon>Pseudomonadota</taxon>
        <taxon>Betaproteobacteria</taxon>
        <taxon>Burkholderiales</taxon>
        <taxon>Sphaerotilaceae</taxon>
        <taxon>Pseudaquabacterium</taxon>
    </lineage>
</organism>
<dbReference type="RefSeq" id="WP_173122342.1">
    <property type="nucleotide sequence ID" value="NZ_JABRWJ010000003.1"/>
</dbReference>
<dbReference type="Proteomes" id="UP000737171">
    <property type="component" value="Unassembled WGS sequence"/>
</dbReference>
<dbReference type="Gene3D" id="1.20.1090.10">
    <property type="entry name" value="Dehydroquinate synthase-like - alpha domain"/>
    <property type="match status" value="1"/>
</dbReference>
<dbReference type="EMBL" id="JABRWJ010000003">
    <property type="protein sequence ID" value="NRF67210.1"/>
    <property type="molecule type" value="Genomic_DNA"/>
</dbReference>
<evidence type="ECO:0000256" key="1">
    <source>
        <dbReference type="ARBA" id="ARBA00000813"/>
    </source>
</evidence>
<dbReference type="InterPro" id="IPR056798">
    <property type="entry name" value="ADH_Fe_C"/>
</dbReference>
<dbReference type="PANTHER" id="PTHR11496:SF102">
    <property type="entry name" value="ALCOHOL DEHYDROGENASE 4"/>
    <property type="match status" value="1"/>
</dbReference>
<evidence type="ECO:0000256" key="3">
    <source>
        <dbReference type="ARBA" id="ARBA00010005"/>
    </source>
</evidence>
<comment type="catalytic activity">
    <reaction evidence="1">
        <text>(S)-3-hydroxybutanoate + 2-oxoglutarate = (R)-2-hydroxyglutarate + acetoacetate</text>
        <dbReference type="Rhea" id="RHEA:23048"/>
        <dbReference type="ChEBI" id="CHEBI:11047"/>
        <dbReference type="ChEBI" id="CHEBI:13705"/>
        <dbReference type="ChEBI" id="CHEBI:15801"/>
        <dbReference type="ChEBI" id="CHEBI:16810"/>
        <dbReference type="EC" id="1.1.99.24"/>
    </reaction>
</comment>
<evidence type="ECO:0000256" key="2">
    <source>
        <dbReference type="ARBA" id="ARBA00001962"/>
    </source>
</evidence>
<keyword evidence="5" id="KW-0809">Transit peptide</keyword>
<evidence type="ECO:0000256" key="8">
    <source>
        <dbReference type="ARBA" id="ARBA00049496"/>
    </source>
</evidence>
<comment type="similarity">
    <text evidence="3">Belongs to the iron-containing alcohol dehydrogenase family. Hydroxyacid-oxoacid transhydrogenase subfamily.</text>
</comment>
<evidence type="ECO:0000256" key="4">
    <source>
        <dbReference type="ARBA" id="ARBA00013182"/>
    </source>
</evidence>
<keyword evidence="12" id="KW-1185">Reference proteome</keyword>
<comment type="catalytic activity">
    <reaction evidence="8">
        <text>4-hydroxybutanoate + 2-oxoglutarate = (R)-2-hydroxyglutarate + succinate semialdehyde</text>
        <dbReference type="Rhea" id="RHEA:24734"/>
        <dbReference type="ChEBI" id="CHEBI:15801"/>
        <dbReference type="ChEBI" id="CHEBI:16724"/>
        <dbReference type="ChEBI" id="CHEBI:16810"/>
        <dbReference type="ChEBI" id="CHEBI:57706"/>
        <dbReference type="EC" id="1.1.99.24"/>
    </reaction>
</comment>
<dbReference type="PROSITE" id="PS00913">
    <property type="entry name" value="ADH_IRON_1"/>
    <property type="match status" value="1"/>
</dbReference>
<comment type="cofactor">
    <cofactor evidence="2">
        <name>Fe cation</name>
        <dbReference type="ChEBI" id="CHEBI:24875"/>
    </cofactor>
</comment>
<protein>
    <recommendedName>
        <fullName evidence="4">hydroxyacid-oxoacid transhydrogenase</fullName>
        <ecNumber evidence="4">1.1.99.24</ecNumber>
    </recommendedName>
</protein>
<dbReference type="Gene3D" id="3.40.50.1970">
    <property type="match status" value="1"/>
</dbReference>
<name>A0ABX2EF43_9BURK</name>
<dbReference type="InterPro" id="IPR018211">
    <property type="entry name" value="ADH_Fe_CS"/>
</dbReference>
<reference evidence="11 12" key="1">
    <citation type="submission" date="2020-05" db="EMBL/GenBank/DDBJ databases">
        <title>Aquincola sp. isolate from soil.</title>
        <authorList>
            <person name="Han J."/>
            <person name="Kim D.-U."/>
        </authorList>
    </citation>
    <scope>NUCLEOTIDE SEQUENCE [LARGE SCALE GENOMIC DNA]</scope>
    <source>
        <strain evidence="11 12">S2</strain>
    </source>
</reference>
<feature type="domain" description="Fe-containing alcohol dehydrogenase-like C-terminal" evidence="10">
    <location>
        <begin position="189"/>
        <end position="397"/>
    </location>
</feature>
<proteinExistence type="inferred from homology"/>
<feature type="domain" description="Alcohol dehydrogenase iron-type/glycerol dehydrogenase GldA" evidence="9">
    <location>
        <begin position="12"/>
        <end position="177"/>
    </location>
</feature>
<dbReference type="InterPro" id="IPR039697">
    <property type="entry name" value="Alcohol_dehydrogenase_Fe"/>
</dbReference>